<dbReference type="GO" id="GO:0003700">
    <property type="term" value="F:DNA-binding transcription factor activity"/>
    <property type="evidence" value="ECO:0007669"/>
    <property type="project" value="InterPro"/>
</dbReference>
<gene>
    <name evidence="8" type="ORF">HZY62_15775</name>
    <name evidence="9" type="ORF">LX92_03532</name>
</gene>
<evidence type="ECO:0000313" key="11">
    <source>
        <dbReference type="Proteomes" id="UP000651837"/>
    </source>
</evidence>
<keyword evidence="6" id="KW-0804">Transcription</keyword>
<keyword evidence="3 7" id="KW-0862">Zinc</keyword>
<evidence type="ECO:0000313" key="9">
    <source>
        <dbReference type="EMBL" id="PWK21752.1"/>
    </source>
</evidence>
<evidence type="ECO:0000256" key="1">
    <source>
        <dbReference type="ARBA" id="ARBA00007957"/>
    </source>
</evidence>
<name>A0A316DWQ1_9FLAO</name>
<keyword evidence="4" id="KW-0805">Transcription regulation</keyword>
<sequence>MKKRQTKSKKAVLNCLKCSDNYGLKAEEIENQLPQFDRVTIYRILQGFLDDGIIHKVISNDGKFYYFKCLNCSEIHYHNHYHFKCDQCGKVECMHNEIEVKVPKDYMVENVNFWITGVCALCKNN</sequence>
<keyword evidence="2" id="KW-0678">Repressor</keyword>
<feature type="binding site" evidence="7">
    <location>
        <position position="119"/>
    </location>
    <ligand>
        <name>Zn(2+)</name>
        <dbReference type="ChEBI" id="CHEBI:29105"/>
    </ligand>
</feature>
<dbReference type="SUPFAM" id="SSF46785">
    <property type="entry name" value="Winged helix' DNA-binding domain"/>
    <property type="match status" value="1"/>
</dbReference>
<dbReference type="InterPro" id="IPR043135">
    <property type="entry name" value="Fur_C"/>
</dbReference>
<organism evidence="9 10">
    <name type="scientific">Maribacter polysiphoniae</name>
    <dbReference type="NCBI Taxonomy" id="429344"/>
    <lineage>
        <taxon>Bacteria</taxon>
        <taxon>Pseudomonadati</taxon>
        <taxon>Bacteroidota</taxon>
        <taxon>Flavobacteriia</taxon>
        <taxon>Flavobacteriales</taxon>
        <taxon>Flavobacteriaceae</taxon>
        <taxon>Maribacter</taxon>
    </lineage>
</organism>
<accession>A0A316DWQ1</accession>
<keyword evidence="11" id="KW-1185">Reference proteome</keyword>
<dbReference type="Pfam" id="PF01475">
    <property type="entry name" value="FUR"/>
    <property type="match status" value="1"/>
</dbReference>
<evidence type="ECO:0000256" key="5">
    <source>
        <dbReference type="ARBA" id="ARBA00023125"/>
    </source>
</evidence>
<evidence type="ECO:0000256" key="2">
    <source>
        <dbReference type="ARBA" id="ARBA00022491"/>
    </source>
</evidence>
<feature type="binding site" evidence="7">
    <location>
        <position position="122"/>
    </location>
    <ligand>
        <name>Zn(2+)</name>
        <dbReference type="ChEBI" id="CHEBI:29105"/>
    </ligand>
</feature>
<dbReference type="PANTHER" id="PTHR33202:SF7">
    <property type="entry name" value="FERRIC UPTAKE REGULATION PROTEIN"/>
    <property type="match status" value="1"/>
</dbReference>
<proteinExistence type="inferred from homology"/>
<dbReference type="InterPro" id="IPR036388">
    <property type="entry name" value="WH-like_DNA-bd_sf"/>
</dbReference>
<dbReference type="Gene3D" id="3.30.1490.190">
    <property type="match status" value="1"/>
</dbReference>
<dbReference type="InterPro" id="IPR036390">
    <property type="entry name" value="WH_DNA-bd_sf"/>
</dbReference>
<keyword evidence="7" id="KW-0479">Metal-binding</keyword>
<feature type="binding site" evidence="7">
    <location>
        <position position="88"/>
    </location>
    <ligand>
        <name>Zn(2+)</name>
        <dbReference type="ChEBI" id="CHEBI:29105"/>
    </ligand>
</feature>
<dbReference type="Proteomes" id="UP000245667">
    <property type="component" value="Unassembled WGS sequence"/>
</dbReference>
<dbReference type="RefSeq" id="WP_109653404.1">
    <property type="nucleotide sequence ID" value="NZ_JACWLN010000008.1"/>
</dbReference>
<dbReference type="InterPro" id="IPR002481">
    <property type="entry name" value="FUR"/>
</dbReference>
<evidence type="ECO:0000256" key="6">
    <source>
        <dbReference type="ARBA" id="ARBA00023163"/>
    </source>
</evidence>
<reference evidence="9 10" key="1">
    <citation type="submission" date="2018-05" db="EMBL/GenBank/DDBJ databases">
        <title>Genomic Encyclopedia of Archaeal and Bacterial Type Strains, Phase II (KMG-II): from individual species to whole genera.</title>
        <authorList>
            <person name="Goeker M."/>
        </authorList>
    </citation>
    <scope>NUCLEOTIDE SEQUENCE [LARGE SCALE GENOMIC DNA]</scope>
    <source>
        <strain evidence="9 10">DSM 23514</strain>
    </source>
</reference>
<dbReference type="EMBL" id="JACWLN010000008">
    <property type="protein sequence ID" value="MBD1262061.1"/>
    <property type="molecule type" value="Genomic_DNA"/>
</dbReference>
<dbReference type="GO" id="GO:0008270">
    <property type="term" value="F:zinc ion binding"/>
    <property type="evidence" value="ECO:0007669"/>
    <property type="project" value="TreeGrafter"/>
</dbReference>
<dbReference type="GO" id="GO:1900376">
    <property type="term" value="P:regulation of secondary metabolite biosynthetic process"/>
    <property type="evidence" value="ECO:0007669"/>
    <property type="project" value="TreeGrafter"/>
</dbReference>
<feature type="binding site" evidence="7">
    <location>
        <position position="85"/>
    </location>
    <ligand>
        <name>Zn(2+)</name>
        <dbReference type="ChEBI" id="CHEBI:29105"/>
    </ligand>
</feature>
<evidence type="ECO:0000313" key="10">
    <source>
        <dbReference type="Proteomes" id="UP000245667"/>
    </source>
</evidence>
<evidence type="ECO:0000313" key="8">
    <source>
        <dbReference type="EMBL" id="MBD1262061.1"/>
    </source>
</evidence>
<reference evidence="8 11" key="2">
    <citation type="submission" date="2020-07" db="EMBL/GenBank/DDBJ databases">
        <title>The draft genome sequence of Maribacter polysiphoniae KCTC 22021.</title>
        <authorList>
            <person name="Mu L."/>
        </authorList>
    </citation>
    <scope>NUCLEOTIDE SEQUENCE [LARGE SCALE GENOMIC DNA]</scope>
    <source>
        <strain evidence="8 11">KCTC 22021</strain>
    </source>
</reference>
<dbReference type="Gene3D" id="1.10.10.10">
    <property type="entry name" value="Winged helix-like DNA-binding domain superfamily/Winged helix DNA-binding domain"/>
    <property type="match status" value="1"/>
</dbReference>
<comment type="similarity">
    <text evidence="1">Belongs to the Fur family.</text>
</comment>
<evidence type="ECO:0000256" key="7">
    <source>
        <dbReference type="PIRSR" id="PIRSR602481-1"/>
    </source>
</evidence>
<evidence type="ECO:0000256" key="3">
    <source>
        <dbReference type="ARBA" id="ARBA00022833"/>
    </source>
</evidence>
<dbReference type="OrthoDB" id="594893at2"/>
<dbReference type="AlphaFoldDB" id="A0A316DWQ1"/>
<dbReference type="GO" id="GO:0045892">
    <property type="term" value="P:negative regulation of DNA-templated transcription"/>
    <property type="evidence" value="ECO:0007669"/>
    <property type="project" value="TreeGrafter"/>
</dbReference>
<dbReference type="GO" id="GO:0000976">
    <property type="term" value="F:transcription cis-regulatory region binding"/>
    <property type="evidence" value="ECO:0007669"/>
    <property type="project" value="TreeGrafter"/>
</dbReference>
<protein>
    <submittedName>
        <fullName evidence="9">Fur family ferric uptake transcriptional regulator</fullName>
    </submittedName>
    <submittedName>
        <fullName evidence="8">Transcriptional repressor</fullName>
    </submittedName>
</protein>
<dbReference type="EMBL" id="QGGQ01000010">
    <property type="protein sequence ID" value="PWK21752.1"/>
    <property type="molecule type" value="Genomic_DNA"/>
</dbReference>
<evidence type="ECO:0000256" key="4">
    <source>
        <dbReference type="ARBA" id="ARBA00023015"/>
    </source>
</evidence>
<dbReference type="Proteomes" id="UP000651837">
    <property type="component" value="Unassembled WGS sequence"/>
</dbReference>
<comment type="caution">
    <text evidence="9">The sequence shown here is derived from an EMBL/GenBank/DDBJ whole genome shotgun (WGS) entry which is preliminary data.</text>
</comment>
<dbReference type="PANTHER" id="PTHR33202">
    <property type="entry name" value="ZINC UPTAKE REGULATION PROTEIN"/>
    <property type="match status" value="1"/>
</dbReference>
<keyword evidence="5" id="KW-0238">DNA-binding</keyword>
<comment type="cofactor">
    <cofactor evidence="7">
        <name>Zn(2+)</name>
        <dbReference type="ChEBI" id="CHEBI:29105"/>
    </cofactor>
    <text evidence="7">Binds 1 zinc ion per subunit.</text>
</comment>